<keyword evidence="13" id="KW-0560">Oxidoreductase</keyword>
<dbReference type="Pfam" id="PF00042">
    <property type="entry name" value="Globin"/>
    <property type="match status" value="1"/>
</dbReference>
<dbReference type="STRING" id="2017.SAMN05444320_1011101"/>
<evidence type="ECO:0000256" key="2">
    <source>
        <dbReference type="ARBA" id="ARBA00012229"/>
    </source>
</evidence>
<dbReference type="FunFam" id="1.10.490.10:FF:000003">
    <property type="entry name" value="Flavohemoprotein"/>
    <property type="match status" value="1"/>
</dbReference>
<evidence type="ECO:0000256" key="7">
    <source>
        <dbReference type="ARBA" id="ARBA00023027"/>
    </source>
</evidence>
<keyword evidence="13" id="KW-0223">Dioxygenase</keyword>
<gene>
    <name evidence="13" type="ORF">SAMN05444320_1011101</name>
</gene>
<evidence type="ECO:0000256" key="9">
    <source>
        <dbReference type="ARBA" id="ARBA00049433"/>
    </source>
</evidence>
<evidence type="ECO:0000259" key="12">
    <source>
        <dbReference type="PROSITE" id="PS51384"/>
    </source>
</evidence>
<dbReference type="PROSITE" id="PS51384">
    <property type="entry name" value="FAD_FR"/>
    <property type="match status" value="1"/>
</dbReference>
<feature type="domain" description="Globin" evidence="11">
    <location>
        <begin position="1"/>
        <end position="140"/>
    </location>
</feature>
<dbReference type="GO" id="GO:0020037">
    <property type="term" value="F:heme binding"/>
    <property type="evidence" value="ECO:0007669"/>
    <property type="project" value="InterPro"/>
</dbReference>
<keyword evidence="5" id="KW-0479">Metal-binding</keyword>
<comment type="catalytic activity">
    <reaction evidence="8">
        <text>2 nitric oxide + NADH + 2 O2 = 2 nitrate + NAD(+) + H(+)</text>
        <dbReference type="Rhea" id="RHEA:19469"/>
        <dbReference type="ChEBI" id="CHEBI:15378"/>
        <dbReference type="ChEBI" id="CHEBI:15379"/>
        <dbReference type="ChEBI" id="CHEBI:16480"/>
        <dbReference type="ChEBI" id="CHEBI:17632"/>
        <dbReference type="ChEBI" id="CHEBI:57540"/>
        <dbReference type="ChEBI" id="CHEBI:57945"/>
        <dbReference type="EC" id="1.14.12.17"/>
    </reaction>
</comment>
<dbReference type="InterPro" id="IPR009050">
    <property type="entry name" value="Globin-like_sf"/>
</dbReference>
<dbReference type="Gene3D" id="3.40.50.80">
    <property type="entry name" value="Nucleotide-binding domain of ferredoxin-NADP reductase (FNR) module"/>
    <property type="match status" value="1"/>
</dbReference>
<keyword evidence="10" id="KW-0813">Transport</keyword>
<dbReference type="InterPro" id="IPR000971">
    <property type="entry name" value="Globin"/>
</dbReference>
<dbReference type="InterPro" id="IPR001433">
    <property type="entry name" value="OxRdtase_FAD/NAD-bd"/>
</dbReference>
<dbReference type="SUPFAM" id="SSF63380">
    <property type="entry name" value="Riboflavin synthase domain-like"/>
    <property type="match status" value="1"/>
</dbReference>
<comment type="similarity">
    <text evidence="1">In the C-terminal section; belongs to the flavoprotein pyridine nucleotide cytochrome reductase family.</text>
</comment>
<dbReference type="SUPFAM" id="SSF46458">
    <property type="entry name" value="Globin-like"/>
    <property type="match status" value="1"/>
</dbReference>
<keyword evidence="6" id="KW-0408">Iron</keyword>
<dbReference type="Gene3D" id="2.40.30.10">
    <property type="entry name" value="Translation factors"/>
    <property type="match status" value="1"/>
</dbReference>
<evidence type="ECO:0000256" key="8">
    <source>
        <dbReference type="ARBA" id="ARBA00048649"/>
    </source>
</evidence>
<evidence type="ECO:0000259" key="11">
    <source>
        <dbReference type="PROSITE" id="PS01033"/>
    </source>
</evidence>
<dbReference type="OrthoDB" id="9801223at2"/>
<dbReference type="SUPFAM" id="SSF52343">
    <property type="entry name" value="Ferredoxin reductase-like, C-terminal NADP-linked domain"/>
    <property type="match status" value="1"/>
</dbReference>
<dbReference type="Pfam" id="PF00175">
    <property type="entry name" value="NAD_binding_1"/>
    <property type="match status" value="1"/>
</dbReference>
<dbReference type="RefSeq" id="WP_073480109.1">
    <property type="nucleotide sequence ID" value="NZ_FQVN01000001.1"/>
</dbReference>
<reference evidence="13 14" key="1">
    <citation type="submission" date="2016-11" db="EMBL/GenBank/DDBJ databases">
        <authorList>
            <person name="Jaros S."/>
            <person name="Januszkiewicz K."/>
            <person name="Wedrychowicz H."/>
        </authorList>
    </citation>
    <scope>NUCLEOTIDE SEQUENCE [LARGE SCALE GENOMIC DNA]</scope>
    <source>
        <strain evidence="13 14">DSM 44523</strain>
    </source>
</reference>
<dbReference type="GO" id="GO:0008941">
    <property type="term" value="F:nitric oxide dioxygenase NAD(P)H activity"/>
    <property type="evidence" value="ECO:0007669"/>
    <property type="project" value="UniProtKB-EC"/>
</dbReference>
<keyword evidence="14" id="KW-1185">Reference proteome</keyword>
<dbReference type="CDD" id="cd06184">
    <property type="entry name" value="flavohem_like_fad_nad_binding"/>
    <property type="match status" value="1"/>
</dbReference>
<evidence type="ECO:0000256" key="4">
    <source>
        <dbReference type="ARBA" id="ARBA00022621"/>
    </source>
</evidence>
<evidence type="ECO:0000256" key="1">
    <source>
        <dbReference type="ARBA" id="ARBA00006401"/>
    </source>
</evidence>
<organism evidence="13 14">
    <name type="scientific">Streptoalloteichus hindustanus</name>
    <dbReference type="NCBI Taxonomy" id="2017"/>
    <lineage>
        <taxon>Bacteria</taxon>
        <taxon>Bacillati</taxon>
        <taxon>Actinomycetota</taxon>
        <taxon>Actinomycetes</taxon>
        <taxon>Pseudonocardiales</taxon>
        <taxon>Pseudonocardiaceae</taxon>
        <taxon>Streptoalloteichus</taxon>
    </lineage>
</organism>
<dbReference type="Proteomes" id="UP000184501">
    <property type="component" value="Unassembled WGS sequence"/>
</dbReference>
<dbReference type="GO" id="GO:0046210">
    <property type="term" value="P:nitric oxide catabolic process"/>
    <property type="evidence" value="ECO:0007669"/>
    <property type="project" value="TreeGrafter"/>
</dbReference>
<evidence type="ECO:0000256" key="6">
    <source>
        <dbReference type="ARBA" id="ARBA00023004"/>
    </source>
</evidence>
<dbReference type="InterPro" id="IPR039261">
    <property type="entry name" value="FNR_nucleotide-bd"/>
</dbReference>
<dbReference type="InterPro" id="IPR017927">
    <property type="entry name" value="FAD-bd_FR_type"/>
</dbReference>
<proteinExistence type="inferred from homology"/>
<dbReference type="AlphaFoldDB" id="A0A1M4WDX2"/>
<protein>
    <recommendedName>
        <fullName evidence="2">nitric oxide dioxygenase</fullName>
        <ecNumber evidence="2">1.14.12.17</ecNumber>
    </recommendedName>
</protein>
<keyword evidence="7" id="KW-0520">NAD</keyword>
<dbReference type="EMBL" id="FQVN01000001">
    <property type="protein sequence ID" value="SHE79375.1"/>
    <property type="molecule type" value="Genomic_DNA"/>
</dbReference>
<dbReference type="GO" id="GO:0046872">
    <property type="term" value="F:metal ion binding"/>
    <property type="evidence" value="ECO:0007669"/>
    <property type="project" value="UniProtKB-KW"/>
</dbReference>
<dbReference type="GO" id="GO:0071500">
    <property type="term" value="P:cellular response to nitrosative stress"/>
    <property type="evidence" value="ECO:0007669"/>
    <property type="project" value="TreeGrafter"/>
</dbReference>
<keyword evidence="4 10" id="KW-0561">Oxygen transport</keyword>
<comment type="similarity">
    <text evidence="10">Belongs to the globin family.</text>
</comment>
<comment type="catalytic activity">
    <reaction evidence="9">
        <text>2 nitric oxide + NADPH + 2 O2 = 2 nitrate + NADP(+) + H(+)</text>
        <dbReference type="Rhea" id="RHEA:19465"/>
        <dbReference type="ChEBI" id="CHEBI:15378"/>
        <dbReference type="ChEBI" id="CHEBI:15379"/>
        <dbReference type="ChEBI" id="CHEBI:16480"/>
        <dbReference type="ChEBI" id="CHEBI:17632"/>
        <dbReference type="ChEBI" id="CHEBI:57783"/>
        <dbReference type="ChEBI" id="CHEBI:58349"/>
        <dbReference type="EC" id="1.14.12.17"/>
    </reaction>
</comment>
<dbReference type="InterPro" id="IPR012292">
    <property type="entry name" value="Globin/Proto"/>
</dbReference>
<accession>A0A1M4WDX2</accession>
<dbReference type="PROSITE" id="PS01033">
    <property type="entry name" value="GLOBIN"/>
    <property type="match status" value="1"/>
</dbReference>
<feature type="domain" description="FAD-binding FR-type" evidence="12">
    <location>
        <begin position="152"/>
        <end position="261"/>
    </location>
</feature>
<name>A0A1M4WDX2_STRHI</name>
<dbReference type="PANTHER" id="PTHR43396">
    <property type="entry name" value="FLAVOHEMOPROTEIN"/>
    <property type="match status" value="1"/>
</dbReference>
<evidence type="ECO:0000256" key="10">
    <source>
        <dbReference type="RuleBase" id="RU000356"/>
    </source>
</evidence>
<evidence type="ECO:0000256" key="5">
    <source>
        <dbReference type="ARBA" id="ARBA00022723"/>
    </source>
</evidence>
<evidence type="ECO:0000313" key="14">
    <source>
        <dbReference type="Proteomes" id="UP000184501"/>
    </source>
</evidence>
<evidence type="ECO:0000256" key="3">
    <source>
        <dbReference type="ARBA" id="ARBA00022617"/>
    </source>
</evidence>
<dbReference type="PANTHER" id="PTHR43396:SF3">
    <property type="entry name" value="FLAVOHEMOPROTEIN"/>
    <property type="match status" value="1"/>
</dbReference>
<dbReference type="GO" id="GO:0005344">
    <property type="term" value="F:oxygen carrier activity"/>
    <property type="evidence" value="ECO:0007669"/>
    <property type="project" value="UniProtKB-KW"/>
</dbReference>
<dbReference type="GO" id="GO:0071949">
    <property type="term" value="F:FAD binding"/>
    <property type="evidence" value="ECO:0007669"/>
    <property type="project" value="TreeGrafter"/>
</dbReference>
<keyword evidence="3 10" id="KW-0349">Heme</keyword>
<evidence type="ECO:0000313" key="13">
    <source>
        <dbReference type="EMBL" id="SHE79375.1"/>
    </source>
</evidence>
<dbReference type="EC" id="1.14.12.17" evidence="2"/>
<dbReference type="InterPro" id="IPR017938">
    <property type="entry name" value="Riboflavin_synthase-like_b-brl"/>
</dbReference>
<dbReference type="GO" id="GO:0019825">
    <property type="term" value="F:oxygen binding"/>
    <property type="evidence" value="ECO:0007669"/>
    <property type="project" value="InterPro"/>
</dbReference>
<sequence length="409" mass="44281">MLSEESARVVRATAEVVAAHGEQITARFYERMFAARPEMLDLFNRGSQANGEQRQALAAAVVAFAGHAAGLRPVPLGTLLSRIAHKHASVGIAPNQYVIVGRHLMAAVAEVLGDAVTPEVAAAWDEVYWAFACMLVAEEARLYQRAGTGFERPFHPHRVVRRETETADVESFWLEPESGQPVQHQTGQYVSVAVRLPDNSRQIRQYTISSAPGRDLLRITVKRHREDGQRPAGLVSTQLHDHVRAGDRLLVSPPFGDVVLPPGDSPLLLVTAGIGITPAAAVLDDLTARASDREVVVAHADRSPASHALSAELLAAASRLPRHTVQLWYEADHVAADVPAGTEVRSGRIDPAELRVPDGARAVLCGPLPFMRQVRRGLLDRGVPADRIHYEVFGADAWLPRATSTAPVG</sequence>
<dbReference type="Gene3D" id="1.10.490.10">
    <property type="entry name" value="Globins"/>
    <property type="match status" value="1"/>
</dbReference>